<feature type="transmembrane region" description="Helical" evidence="7">
    <location>
        <begin position="313"/>
        <end position="337"/>
    </location>
</feature>
<keyword evidence="4 7" id="KW-0812">Transmembrane</keyword>
<evidence type="ECO:0000256" key="4">
    <source>
        <dbReference type="ARBA" id="ARBA00022692"/>
    </source>
</evidence>
<protein>
    <recommendedName>
        <fullName evidence="8">Major facilitator superfamily (MFS) profile domain-containing protein</fullName>
    </recommendedName>
</protein>
<feature type="transmembrane region" description="Helical" evidence="7">
    <location>
        <begin position="98"/>
        <end position="120"/>
    </location>
</feature>
<reference evidence="9" key="1">
    <citation type="submission" date="2019-08" db="EMBL/GenBank/DDBJ databases">
        <authorList>
            <person name="Kucharzyk K."/>
            <person name="Murdoch R.W."/>
            <person name="Higgins S."/>
            <person name="Loffler F."/>
        </authorList>
    </citation>
    <scope>NUCLEOTIDE SEQUENCE</scope>
</reference>
<feature type="transmembrane region" description="Helical" evidence="7">
    <location>
        <begin position="162"/>
        <end position="180"/>
    </location>
</feature>
<evidence type="ECO:0000313" key="9">
    <source>
        <dbReference type="EMBL" id="MPM68394.1"/>
    </source>
</evidence>
<feature type="transmembrane region" description="Helical" evidence="7">
    <location>
        <begin position="349"/>
        <end position="371"/>
    </location>
</feature>
<dbReference type="GO" id="GO:0022857">
    <property type="term" value="F:transmembrane transporter activity"/>
    <property type="evidence" value="ECO:0007669"/>
    <property type="project" value="InterPro"/>
</dbReference>
<dbReference type="Gene3D" id="1.20.1250.20">
    <property type="entry name" value="MFS general substrate transporter like domains"/>
    <property type="match status" value="1"/>
</dbReference>
<dbReference type="GO" id="GO:0005886">
    <property type="term" value="C:plasma membrane"/>
    <property type="evidence" value="ECO:0007669"/>
    <property type="project" value="UniProtKB-SubCell"/>
</dbReference>
<dbReference type="Pfam" id="PF07690">
    <property type="entry name" value="MFS_1"/>
    <property type="match status" value="1"/>
</dbReference>
<dbReference type="SUPFAM" id="SSF103473">
    <property type="entry name" value="MFS general substrate transporter"/>
    <property type="match status" value="1"/>
</dbReference>
<dbReference type="CDD" id="cd06174">
    <property type="entry name" value="MFS"/>
    <property type="match status" value="1"/>
</dbReference>
<evidence type="ECO:0000256" key="7">
    <source>
        <dbReference type="SAM" id="Phobius"/>
    </source>
</evidence>
<gene>
    <name evidence="9" type="ORF">SDC9_115326</name>
</gene>
<name>A0A645C348_9ZZZZ</name>
<evidence type="ECO:0000256" key="3">
    <source>
        <dbReference type="ARBA" id="ARBA00022475"/>
    </source>
</evidence>
<dbReference type="InterPro" id="IPR011701">
    <property type="entry name" value="MFS"/>
</dbReference>
<comment type="caution">
    <text evidence="9">The sequence shown here is derived from an EMBL/GenBank/DDBJ whole genome shotgun (WGS) entry which is preliminary data.</text>
</comment>
<proteinExistence type="predicted"/>
<feature type="transmembrane region" description="Helical" evidence="7">
    <location>
        <begin position="259"/>
        <end position="279"/>
    </location>
</feature>
<feature type="transmembrane region" description="Helical" evidence="7">
    <location>
        <begin position="377"/>
        <end position="399"/>
    </location>
</feature>
<dbReference type="InterPro" id="IPR050171">
    <property type="entry name" value="MFS_Transporters"/>
</dbReference>
<keyword evidence="3" id="KW-1003">Cell membrane</keyword>
<feature type="transmembrane region" description="Helical" evidence="7">
    <location>
        <begin position="43"/>
        <end position="61"/>
    </location>
</feature>
<dbReference type="InterPro" id="IPR036259">
    <property type="entry name" value="MFS_trans_sf"/>
</dbReference>
<dbReference type="EMBL" id="VSSQ01022233">
    <property type="protein sequence ID" value="MPM68394.1"/>
    <property type="molecule type" value="Genomic_DNA"/>
</dbReference>
<dbReference type="PROSITE" id="PS50850">
    <property type="entry name" value="MFS"/>
    <property type="match status" value="1"/>
</dbReference>
<comment type="subcellular location">
    <subcellularLocation>
        <location evidence="1">Cell membrane</location>
        <topology evidence="1">Multi-pass membrane protein</topology>
    </subcellularLocation>
</comment>
<dbReference type="PANTHER" id="PTHR23517">
    <property type="entry name" value="RESISTANCE PROTEIN MDTM, PUTATIVE-RELATED-RELATED"/>
    <property type="match status" value="1"/>
</dbReference>
<dbReference type="AlphaFoldDB" id="A0A645C348"/>
<feature type="transmembrane region" description="Helical" evidence="7">
    <location>
        <begin position="132"/>
        <end position="156"/>
    </location>
</feature>
<accession>A0A645C348</accession>
<feature type="transmembrane region" description="Helical" evidence="7">
    <location>
        <begin position="286"/>
        <end position="307"/>
    </location>
</feature>
<keyword evidence="2" id="KW-0813">Transport</keyword>
<evidence type="ECO:0000256" key="1">
    <source>
        <dbReference type="ARBA" id="ARBA00004651"/>
    </source>
</evidence>
<organism evidence="9">
    <name type="scientific">bioreactor metagenome</name>
    <dbReference type="NCBI Taxonomy" id="1076179"/>
    <lineage>
        <taxon>unclassified sequences</taxon>
        <taxon>metagenomes</taxon>
        <taxon>ecological metagenomes</taxon>
    </lineage>
</organism>
<sequence length="408" mass="43502">MQRPWPPALWIGYSMCVGVMGTALASPLYPIYQSTWGLRPSDITHIFVLYMFGVLGSLLFLGRLTQRFGFLPILRTGLAVMTTGIALSAIAWNMPSFMAARLLIGLASGMITTSASVGMVQASPGKDLRRIAALTTVAMTLGFGIGPLLGGGIAQWVPAPLVTAYIPTILMGLLAVYALFQLKAEPVARPLDEHDPGATADNTRPLAGWLPKMTFPPASGRRQFWLSSMGAFSAFGMFSLYSSLAPSFMKELVPWSGPAVSGLSIAMILFLSSAFQYMVRNFKTKLVVLASESALALCNLLLMLTIYTGAAWLFIAAVLVTAFGHGLANVGGMGVVAKLTKPAERAGLLSSYLIIGYMGTIIPILAVGWLADHWGLHHALLVFCSAMALLNIGIGVMAWRTRELPAAA</sequence>
<feature type="transmembrane region" description="Helical" evidence="7">
    <location>
        <begin position="224"/>
        <end position="244"/>
    </location>
</feature>
<dbReference type="PANTHER" id="PTHR23517:SF13">
    <property type="entry name" value="MAJOR FACILITATOR SUPERFAMILY MFS_1"/>
    <property type="match status" value="1"/>
</dbReference>
<evidence type="ECO:0000256" key="5">
    <source>
        <dbReference type="ARBA" id="ARBA00022989"/>
    </source>
</evidence>
<feature type="transmembrane region" description="Helical" evidence="7">
    <location>
        <begin position="73"/>
        <end position="92"/>
    </location>
</feature>
<feature type="domain" description="Major facilitator superfamily (MFS) profile" evidence="8">
    <location>
        <begin position="1"/>
        <end position="402"/>
    </location>
</feature>
<evidence type="ECO:0000256" key="2">
    <source>
        <dbReference type="ARBA" id="ARBA00022448"/>
    </source>
</evidence>
<evidence type="ECO:0000259" key="8">
    <source>
        <dbReference type="PROSITE" id="PS50850"/>
    </source>
</evidence>
<keyword evidence="6 7" id="KW-0472">Membrane</keyword>
<dbReference type="InterPro" id="IPR020846">
    <property type="entry name" value="MFS_dom"/>
</dbReference>
<evidence type="ECO:0000256" key="6">
    <source>
        <dbReference type="ARBA" id="ARBA00023136"/>
    </source>
</evidence>
<keyword evidence="5 7" id="KW-1133">Transmembrane helix</keyword>
<feature type="transmembrane region" description="Helical" evidence="7">
    <location>
        <begin position="7"/>
        <end position="31"/>
    </location>
</feature>